<evidence type="ECO:0000313" key="2">
    <source>
        <dbReference type="EMBL" id="KCW68608.1"/>
    </source>
</evidence>
<evidence type="ECO:0000256" key="1">
    <source>
        <dbReference type="SAM" id="MobiDB-lite"/>
    </source>
</evidence>
<dbReference type="EMBL" id="KK198758">
    <property type="protein sequence ID" value="KCW68608.1"/>
    <property type="molecule type" value="Genomic_DNA"/>
</dbReference>
<accession>A0A059BR31</accession>
<gene>
    <name evidence="2" type="ORF">EUGRSUZ_F02218</name>
</gene>
<reference evidence="2" key="1">
    <citation type="submission" date="2013-07" db="EMBL/GenBank/DDBJ databases">
        <title>The genome of Eucalyptus grandis.</title>
        <authorList>
            <person name="Schmutz J."/>
            <person name="Hayes R."/>
            <person name="Myburg A."/>
            <person name="Tuskan G."/>
            <person name="Grattapaglia D."/>
            <person name="Rokhsar D.S."/>
        </authorList>
    </citation>
    <scope>NUCLEOTIDE SEQUENCE</scope>
    <source>
        <tissue evidence="2">Leaf extractions</tissue>
    </source>
</reference>
<feature type="compositionally biased region" description="Polar residues" evidence="1">
    <location>
        <begin position="1"/>
        <end position="10"/>
    </location>
</feature>
<dbReference type="InParanoid" id="A0A059BR31"/>
<feature type="compositionally biased region" description="Basic residues" evidence="1">
    <location>
        <begin position="15"/>
        <end position="25"/>
    </location>
</feature>
<dbReference type="Gramene" id="KCW68608">
    <property type="protein sequence ID" value="KCW68608"/>
    <property type="gene ID" value="EUGRSUZ_F02218"/>
</dbReference>
<dbReference type="AlphaFoldDB" id="A0A059BR31"/>
<sequence>MPASSQSWNIPNPHLTKKAAPRITRRNKESPSFQRSRSYYLLLSILNGKNITFTPPPVVDLTNPRLSVPLCPVLMFWQGRF</sequence>
<proteinExistence type="predicted"/>
<protein>
    <submittedName>
        <fullName evidence="2">Uncharacterized protein</fullName>
    </submittedName>
</protein>
<organism evidence="2">
    <name type="scientific">Eucalyptus grandis</name>
    <name type="common">Flooded gum</name>
    <dbReference type="NCBI Taxonomy" id="71139"/>
    <lineage>
        <taxon>Eukaryota</taxon>
        <taxon>Viridiplantae</taxon>
        <taxon>Streptophyta</taxon>
        <taxon>Embryophyta</taxon>
        <taxon>Tracheophyta</taxon>
        <taxon>Spermatophyta</taxon>
        <taxon>Magnoliopsida</taxon>
        <taxon>eudicotyledons</taxon>
        <taxon>Gunneridae</taxon>
        <taxon>Pentapetalae</taxon>
        <taxon>rosids</taxon>
        <taxon>malvids</taxon>
        <taxon>Myrtales</taxon>
        <taxon>Myrtaceae</taxon>
        <taxon>Myrtoideae</taxon>
        <taxon>Eucalypteae</taxon>
        <taxon>Eucalyptus</taxon>
    </lineage>
</organism>
<name>A0A059BR31_EUCGR</name>
<feature type="region of interest" description="Disordered" evidence="1">
    <location>
        <begin position="1"/>
        <end position="34"/>
    </location>
</feature>